<dbReference type="GO" id="GO:0008270">
    <property type="term" value="F:zinc ion binding"/>
    <property type="evidence" value="ECO:0007669"/>
    <property type="project" value="InterPro"/>
</dbReference>
<sequence length="331" mass="34929">MRAVTIPKFGGPEVLALTNIFVPTPGAGEVTIDVAYAGVNYAEVLFRKGGVPDLPLPFVPGIEVAGTIREIGEGVDEFRVGQPVAALTIVGGGGYAEVAKAPARLVFPLDERRTSEPELAAAAASPSNVTTAYMIMADAARLQPGETVLVHAAAGGVGSAIGQMARAFGAGRVIGTVGSEDKIPYARSLGYDDVILRDSFKEQALERTDGRGVDVVVDPVGGQTRRTSLELLKPLGRLIAMGNASDAADVVQSTNELWFSSKAVLGFNLQLLSMYAPERVSRSAREALRLAGEGRIRVDVTDVLRLDDAAEAHRRIEQRSTTGKLVLKINP</sequence>
<dbReference type="InterPro" id="IPR036291">
    <property type="entry name" value="NAD(P)-bd_dom_sf"/>
</dbReference>
<dbReference type="SMART" id="SM00829">
    <property type="entry name" value="PKS_ER"/>
    <property type="match status" value="1"/>
</dbReference>
<dbReference type="Pfam" id="PF00107">
    <property type="entry name" value="ADH_zinc_N"/>
    <property type="match status" value="1"/>
</dbReference>
<dbReference type="InterPro" id="IPR013154">
    <property type="entry name" value="ADH-like_N"/>
</dbReference>
<evidence type="ECO:0000313" key="4">
    <source>
        <dbReference type="EMBL" id="MBB6733832.1"/>
    </source>
</evidence>
<keyword evidence="5" id="KW-1185">Reference proteome</keyword>
<dbReference type="GO" id="GO:0005829">
    <property type="term" value="C:cytosol"/>
    <property type="evidence" value="ECO:0007669"/>
    <property type="project" value="TreeGrafter"/>
</dbReference>
<organism evidence="4 5">
    <name type="scientific">Cohnella zeiphila</name>
    <dbReference type="NCBI Taxonomy" id="2761120"/>
    <lineage>
        <taxon>Bacteria</taxon>
        <taxon>Bacillati</taxon>
        <taxon>Bacillota</taxon>
        <taxon>Bacilli</taxon>
        <taxon>Bacillales</taxon>
        <taxon>Paenibacillaceae</taxon>
        <taxon>Cohnella</taxon>
    </lineage>
</organism>
<dbReference type="PANTHER" id="PTHR48106">
    <property type="entry name" value="QUINONE OXIDOREDUCTASE PIG3-RELATED"/>
    <property type="match status" value="1"/>
</dbReference>
<dbReference type="RefSeq" id="WP_185131492.1">
    <property type="nucleotide sequence ID" value="NZ_JACJVO010000031.1"/>
</dbReference>
<dbReference type="InterPro" id="IPR002364">
    <property type="entry name" value="Quin_OxRdtase/zeta-crystal_CS"/>
</dbReference>
<dbReference type="AlphaFoldDB" id="A0A7X0SPK7"/>
<dbReference type="InterPro" id="IPR020843">
    <property type="entry name" value="ER"/>
</dbReference>
<reference evidence="4 5" key="1">
    <citation type="submission" date="2020-08" db="EMBL/GenBank/DDBJ databases">
        <title>Cohnella phylogeny.</title>
        <authorList>
            <person name="Dunlap C."/>
        </authorList>
    </citation>
    <scope>NUCLEOTIDE SEQUENCE [LARGE SCALE GENOMIC DNA]</scope>
    <source>
        <strain evidence="4 5">CBP 2801</strain>
    </source>
</reference>
<dbReference type="PROSITE" id="PS01162">
    <property type="entry name" value="QOR_ZETA_CRYSTAL"/>
    <property type="match status" value="1"/>
</dbReference>
<evidence type="ECO:0000259" key="3">
    <source>
        <dbReference type="SMART" id="SM00829"/>
    </source>
</evidence>
<dbReference type="InterPro" id="IPR011032">
    <property type="entry name" value="GroES-like_sf"/>
</dbReference>
<dbReference type="GO" id="GO:0003960">
    <property type="term" value="F:quinone reductase (NADPH) activity"/>
    <property type="evidence" value="ECO:0007669"/>
    <property type="project" value="TreeGrafter"/>
</dbReference>
<accession>A0A7X0SPK7</accession>
<proteinExistence type="predicted"/>
<gene>
    <name evidence="4" type="ORF">H7C18_23180</name>
</gene>
<feature type="domain" description="Enoyl reductase (ER)" evidence="3">
    <location>
        <begin position="10"/>
        <end position="327"/>
    </location>
</feature>
<evidence type="ECO:0000256" key="2">
    <source>
        <dbReference type="ARBA" id="ARBA00023002"/>
    </source>
</evidence>
<dbReference type="SUPFAM" id="SSF51735">
    <property type="entry name" value="NAD(P)-binding Rossmann-fold domains"/>
    <property type="match status" value="1"/>
</dbReference>
<name>A0A7X0SPK7_9BACL</name>
<keyword evidence="2" id="KW-0560">Oxidoreductase</keyword>
<dbReference type="InterPro" id="IPR013149">
    <property type="entry name" value="ADH-like_C"/>
</dbReference>
<dbReference type="PANTHER" id="PTHR48106:SF13">
    <property type="entry name" value="QUINONE OXIDOREDUCTASE-RELATED"/>
    <property type="match status" value="1"/>
</dbReference>
<dbReference type="Pfam" id="PF08240">
    <property type="entry name" value="ADH_N"/>
    <property type="match status" value="1"/>
</dbReference>
<keyword evidence="1" id="KW-0521">NADP</keyword>
<dbReference type="EMBL" id="JACJVO010000031">
    <property type="protein sequence ID" value="MBB6733832.1"/>
    <property type="molecule type" value="Genomic_DNA"/>
</dbReference>
<protein>
    <submittedName>
        <fullName evidence="4">Zinc-binding dehydrogenase</fullName>
    </submittedName>
</protein>
<dbReference type="Gene3D" id="3.90.180.10">
    <property type="entry name" value="Medium-chain alcohol dehydrogenases, catalytic domain"/>
    <property type="match status" value="1"/>
</dbReference>
<evidence type="ECO:0000256" key="1">
    <source>
        <dbReference type="ARBA" id="ARBA00022857"/>
    </source>
</evidence>
<dbReference type="GO" id="GO:0035925">
    <property type="term" value="F:mRNA 3'-UTR AU-rich region binding"/>
    <property type="evidence" value="ECO:0007669"/>
    <property type="project" value="TreeGrafter"/>
</dbReference>
<evidence type="ECO:0000313" key="5">
    <source>
        <dbReference type="Proteomes" id="UP000564644"/>
    </source>
</evidence>
<dbReference type="Proteomes" id="UP000564644">
    <property type="component" value="Unassembled WGS sequence"/>
</dbReference>
<dbReference type="SUPFAM" id="SSF50129">
    <property type="entry name" value="GroES-like"/>
    <property type="match status" value="1"/>
</dbReference>
<comment type="caution">
    <text evidence="4">The sequence shown here is derived from an EMBL/GenBank/DDBJ whole genome shotgun (WGS) entry which is preliminary data.</text>
</comment>
<dbReference type="GO" id="GO:0070402">
    <property type="term" value="F:NADPH binding"/>
    <property type="evidence" value="ECO:0007669"/>
    <property type="project" value="TreeGrafter"/>
</dbReference>
<dbReference type="Gene3D" id="3.40.50.720">
    <property type="entry name" value="NAD(P)-binding Rossmann-like Domain"/>
    <property type="match status" value="1"/>
</dbReference>